<dbReference type="GO" id="GO:0070206">
    <property type="term" value="P:protein trimerization"/>
    <property type="evidence" value="ECO:0007669"/>
    <property type="project" value="InterPro"/>
</dbReference>
<feature type="domain" description="MHC class II-associated invariant chain/CLIP MHC II-interacting" evidence="2">
    <location>
        <begin position="97"/>
        <end position="177"/>
    </location>
</feature>
<dbReference type="InterPro" id="IPR022339">
    <property type="entry name" value="MHC_II-assoc_invar_chain"/>
</dbReference>
<proteinExistence type="predicted"/>
<dbReference type="PRINTS" id="PR01990">
    <property type="entry name" value="CD74ANTIGEN"/>
</dbReference>
<reference evidence="3" key="2">
    <citation type="submission" date="2025-08" db="UniProtKB">
        <authorList>
            <consortium name="Ensembl"/>
        </authorList>
    </citation>
    <scope>IDENTIFICATION</scope>
</reference>
<dbReference type="Pfam" id="PF08831">
    <property type="entry name" value="MHCassoc_trimer"/>
    <property type="match status" value="1"/>
</dbReference>
<evidence type="ECO:0000313" key="3">
    <source>
        <dbReference type="Ensembl" id="ENSONIP00000068726.1"/>
    </source>
</evidence>
<feature type="domain" description="MHC class II-associated invariant chain trimerisation" evidence="1">
    <location>
        <begin position="208"/>
        <end position="250"/>
    </location>
</feature>
<dbReference type="AlphaFoldDB" id="A0A669ECG3"/>
<dbReference type="GO" id="GO:0006886">
    <property type="term" value="P:intracellular protein transport"/>
    <property type="evidence" value="ECO:0007669"/>
    <property type="project" value="InterPro"/>
</dbReference>
<sequence>MILNQPIRAGATDPSHNFLFFFFFLIERLSVEPVWFSFPHFVGNLCSRRVVQCPVCCLKERKELLTQMAHSQDDAPLARGSLADSEEILLPPAAPRGGSNSRALKIAGLTTLACLLVASQVFTAYTVFSQKQQIHTLQKNSDRMNKQLTRSSHAVAPVRMAMPMNSLPLLMDFTEDSTAPKTPLTKLQDTAIVSVEKQLMDLMQDSELPQFNETFLANLQTLKQHMNDSEWKSFETWMRYWLIFKMAQQQPATPTPQSAISANDRLHAALQLLTLLSLMSSFCVESCDFNHFLWLLEIGSIEACYTLVHLILKKKIAFTSDLFWGLFI</sequence>
<dbReference type="GO" id="GO:0016020">
    <property type="term" value="C:membrane"/>
    <property type="evidence" value="ECO:0007669"/>
    <property type="project" value="InterPro"/>
</dbReference>
<evidence type="ECO:0000259" key="1">
    <source>
        <dbReference type="Pfam" id="PF08831"/>
    </source>
</evidence>
<dbReference type="InterPro" id="IPR036613">
    <property type="entry name" value="MHCII_invariant_trimer_sf"/>
</dbReference>
<name>A0A669ECG3_ORENI</name>
<evidence type="ECO:0000313" key="4">
    <source>
        <dbReference type="Proteomes" id="UP000005207"/>
    </source>
</evidence>
<gene>
    <name evidence="3" type="primary">cd74a</name>
</gene>
<dbReference type="GO" id="GO:0042289">
    <property type="term" value="F:MHC class II protein binding"/>
    <property type="evidence" value="ECO:0007669"/>
    <property type="project" value="InterPro"/>
</dbReference>
<dbReference type="SUPFAM" id="SSF48305">
    <property type="entry name" value="Class II MHC-associated invariant chain ectoplasmic trimerization domain"/>
    <property type="match status" value="1"/>
</dbReference>
<dbReference type="GeneTree" id="ENSGT00390000008961"/>
<dbReference type="InterPro" id="IPR011988">
    <property type="entry name" value="MHC_II-assoc_invariant_trimer"/>
</dbReference>
<dbReference type="GO" id="GO:0006955">
    <property type="term" value="P:immune response"/>
    <property type="evidence" value="ECO:0007669"/>
    <property type="project" value="InterPro"/>
</dbReference>
<evidence type="ECO:0000259" key="2">
    <source>
        <dbReference type="Pfam" id="PF09307"/>
    </source>
</evidence>
<accession>A0A669ECG3</accession>
<organism evidence="3 4">
    <name type="scientific">Oreochromis niloticus</name>
    <name type="common">Nile tilapia</name>
    <name type="synonym">Tilapia nilotica</name>
    <dbReference type="NCBI Taxonomy" id="8128"/>
    <lineage>
        <taxon>Eukaryota</taxon>
        <taxon>Metazoa</taxon>
        <taxon>Chordata</taxon>
        <taxon>Craniata</taxon>
        <taxon>Vertebrata</taxon>
        <taxon>Euteleostomi</taxon>
        <taxon>Actinopterygii</taxon>
        <taxon>Neopterygii</taxon>
        <taxon>Teleostei</taxon>
        <taxon>Neoteleostei</taxon>
        <taxon>Acanthomorphata</taxon>
        <taxon>Ovalentaria</taxon>
        <taxon>Cichlomorphae</taxon>
        <taxon>Cichliformes</taxon>
        <taxon>Cichlidae</taxon>
        <taxon>African cichlids</taxon>
        <taxon>Pseudocrenilabrinae</taxon>
        <taxon>Oreochromini</taxon>
        <taxon>Oreochromis</taxon>
    </lineage>
</organism>
<reference evidence="4" key="1">
    <citation type="submission" date="2012-01" db="EMBL/GenBank/DDBJ databases">
        <title>The Genome Sequence of Oreochromis niloticus (Nile Tilapia).</title>
        <authorList>
            <consortium name="Broad Institute Genome Assembly Team"/>
            <consortium name="Broad Institute Sequencing Platform"/>
            <person name="Di Palma F."/>
            <person name="Johnson J."/>
            <person name="Lander E.S."/>
            <person name="Lindblad-Toh K."/>
        </authorList>
    </citation>
    <scope>NUCLEOTIDE SEQUENCE [LARGE SCALE GENOMIC DNA]</scope>
</reference>
<dbReference type="Gene3D" id="1.10.870.10">
    <property type="entry name" value="MHC class II-associated invariant chain, trimerisation domain"/>
    <property type="match status" value="1"/>
</dbReference>
<dbReference type="Ensembl" id="ENSONIT00000064513.1">
    <property type="protein sequence ID" value="ENSONIP00000068726.1"/>
    <property type="gene ID" value="ENSONIG00000013056.2"/>
</dbReference>
<keyword evidence="4" id="KW-1185">Reference proteome</keyword>
<protein>
    <submittedName>
        <fullName evidence="3">CD74 molecule, major histocompatibility complex, class II invariant chain a</fullName>
    </submittedName>
</protein>
<reference evidence="3" key="3">
    <citation type="submission" date="2025-09" db="UniProtKB">
        <authorList>
            <consortium name="Ensembl"/>
        </authorList>
    </citation>
    <scope>IDENTIFICATION</scope>
</reference>
<dbReference type="Proteomes" id="UP000005207">
    <property type="component" value="Linkage group LG2"/>
</dbReference>
<dbReference type="Pfam" id="PF09307">
    <property type="entry name" value="MHC2-interact"/>
    <property type="match status" value="1"/>
</dbReference>
<dbReference type="InterPro" id="IPR015386">
    <property type="entry name" value="MHC_II-assoc_invar/CLIP_MHC-bd"/>
</dbReference>
<dbReference type="GO" id="GO:0019882">
    <property type="term" value="P:antigen processing and presentation"/>
    <property type="evidence" value="ECO:0007669"/>
    <property type="project" value="InterPro"/>
</dbReference>